<dbReference type="SUPFAM" id="SSF161070">
    <property type="entry name" value="SNF-like"/>
    <property type="match status" value="1"/>
</dbReference>
<dbReference type="OrthoDB" id="6650147at2"/>
<protein>
    <submittedName>
        <fullName evidence="1">Uncharacterized protein</fullName>
    </submittedName>
</protein>
<gene>
    <name evidence="1" type="ORF">AHTJR_11350</name>
</gene>
<evidence type="ECO:0000313" key="2">
    <source>
        <dbReference type="Proteomes" id="UP000294395"/>
    </source>
</evidence>
<evidence type="ECO:0000313" key="1">
    <source>
        <dbReference type="EMBL" id="QBQ16831.1"/>
    </source>
</evidence>
<dbReference type="KEGG" id="ahl:AHTJS_11865"/>
<dbReference type="Proteomes" id="UP000294395">
    <property type="component" value="Chromosome"/>
</dbReference>
<dbReference type="RefSeq" id="WP_075316017.1">
    <property type="nucleotide sequence ID" value="NZ_CP018260.1"/>
</dbReference>
<dbReference type="STRING" id="29430.AHTJS_11865"/>
<accession>A0A1L6KPI1</accession>
<sequence>MQDTTLSRWFAPVMAFCLSFVMITTLAPTVGIQIDRQLDFWLLWLGTMFLLALPIGYLEIALAKRSQTTALQALSALTRDADASPRWRVVGWLAVVFVPFFAGSVLTTASGVVNQHVAAELSSQIIFAILAVIAFGLSFVPRQWLLALTALSVVAAFILANVVGTELPAWYWTSVEFKEWGNATVLALVASGLGLGLYWQSSLSEVKKQSAATTAVLPIWIAQLLAVIAFGFFSVQAQIPALVWVLAAIVSSALLIQLAKEQLAQRQLALVIQWAVIIAAIAVWFVQQLQQFFNLGLMLWGLVICLIYAVFAGWVMKISHLRKAMGFSNELFYNLWRIAVRLVLPISIVIAMIAVIGQII</sequence>
<proteinExistence type="predicted"/>
<dbReference type="InterPro" id="IPR037272">
    <property type="entry name" value="SNS_sf"/>
</dbReference>
<name>A0A1L6KPI1_ACIHA</name>
<dbReference type="EMBL" id="CP038009">
    <property type="protein sequence ID" value="QBQ16831.1"/>
    <property type="molecule type" value="Genomic_DNA"/>
</dbReference>
<organism evidence="1 2">
    <name type="scientific">Acinetobacter haemolyticus</name>
    <dbReference type="NCBI Taxonomy" id="29430"/>
    <lineage>
        <taxon>Bacteria</taxon>
        <taxon>Pseudomonadati</taxon>
        <taxon>Pseudomonadota</taxon>
        <taxon>Gammaproteobacteria</taxon>
        <taxon>Moraxellales</taxon>
        <taxon>Moraxellaceae</taxon>
        <taxon>Acinetobacter</taxon>
    </lineage>
</organism>
<reference evidence="1 2" key="1">
    <citation type="submission" date="2019-03" db="EMBL/GenBank/DDBJ databases">
        <title>Complete genome sequence of two outbreak-associated Acinetobacter haemolyticus strains.</title>
        <authorList>
            <person name="Bai L."/>
            <person name="Zhang S.-C."/>
            <person name="Deng Y."/>
            <person name="Song C.-C."/>
            <person name="Kang G.-B."/>
            <person name="Dong Y."/>
            <person name="Wang Y."/>
            <person name="Gao F."/>
            <person name="Huang H."/>
        </authorList>
    </citation>
    <scope>NUCLEOTIDE SEQUENCE [LARGE SCALE GENOMIC DNA]</scope>
    <source>
        <strain evidence="1 2">TJR01</strain>
    </source>
</reference>
<dbReference type="AlphaFoldDB" id="A0A1L6KPI1"/>